<sequence length="70" mass="8569">MNVYLAKFMIYYEIHRMHREGHSKSRISEFLLLDRRTVSKYLAMSESEYEEFLTKQTNRGKKLLPYEDFV</sequence>
<name>A0A1M6FFQ5_9FLAO</name>
<dbReference type="EMBL" id="FQYX01000008">
    <property type="protein sequence ID" value="SHI96564.1"/>
    <property type="molecule type" value="Genomic_DNA"/>
</dbReference>
<dbReference type="Gene3D" id="1.10.10.60">
    <property type="entry name" value="Homeodomain-like"/>
    <property type="match status" value="1"/>
</dbReference>
<proteinExistence type="predicted"/>
<evidence type="ECO:0008006" key="3">
    <source>
        <dbReference type="Google" id="ProtNLM"/>
    </source>
</evidence>
<keyword evidence="2" id="KW-1185">Reference proteome</keyword>
<dbReference type="AlphaFoldDB" id="A0A1M6FFQ5"/>
<gene>
    <name evidence="1" type="ORF">SAMN04487911_108116</name>
</gene>
<feature type="non-terminal residue" evidence="1">
    <location>
        <position position="70"/>
    </location>
</feature>
<evidence type="ECO:0000313" key="1">
    <source>
        <dbReference type="EMBL" id="SHI96564.1"/>
    </source>
</evidence>
<reference evidence="1 2" key="1">
    <citation type="submission" date="2016-11" db="EMBL/GenBank/DDBJ databases">
        <authorList>
            <person name="Jaros S."/>
            <person name="Januszkiewicz K."/>
            <person name="Wedrychowicz H."/>
        </authorList>
    </citation>
    <scope>NUCLEOTIDE SEQUENCE [LARGE SCALE GENOMIC DNA]</scope>
    <source>
        <strain evidence="1 2">CGMCC 1.8863</strain>
    </source>
</reference>
<accession>A0A1M6FFQ5</accession>
<dbReference type="Proteomes" id="UP000184231">
    <property type="component" value="Unassembled WGS sequence"/>
</dbReference>
<evidence type="ECO:0000313" key="2">
    <source>
        <dbReference type="Proteomes" id="UP000184231"/>
    </source>
</evidence>
<organism evidence="1 2">
    <name type="scientific">Arenibacter nanhaiticus</name>
    <dbReference type="NCBI Taxonomy" id="558155"/>
    <lineage>
        <taxon>Bacteria</taxon>
        <taxon>Pseudomonadati</taxon>
        <taxon>Bacteroidota</taxon>
        <taxon>Flavobacteriia</taxon>
        <taxon>Flavobacteriales</taxon>
        <taxon>Flavobacteriaceae</taxon>
        <taxon>Arenibacter</taxon>
    </lineage>
</organism>
<dbReference type="RefSeq" id="WP_317045389.1">
    <property type="nucleotide sequence ID" value="NZ_FQYX01000008.1"/>
</dbReference>
<protein>
    <recommendedName>
        <fullName evidence="3">Homeodomain-like domain-containing protein</fullName>
    </recommendedName>
</protein>